<dbReference type="Pfam" id="PF05368">
    <property type="entry name" value="NmrA"/>
    <property type="match status" value="1"/>
</dbReference>
<proteinExistence type="inferred from homology"/>
<gene>
    <name evidence="4" type="ORF">NUU61_009787</name>
</gene>
<organism evidence="4 5">
    <name type="scientific">Penicillium alfredii</name>
    <dbReference type="NCBI Taxonomy" id="1506179"/>
    <lineage>
        <taxon>Eukaryota</taxon>
        <taxon>Fungi</taxon>
        <taxon>Dikarya</taxon>
        <taxon>Ascomycota</taxon>
        <taxon>Pezizomycotina</taxon>
        <taxon>Eurotiomycetes</taxon>
        <taxon>Eurotiomycetidae</taxon>
        <taxon>Eurotiales</taxon>
        <taxon>Aspergillaceae</taxon>
        <taxon>Penicillium</taxon>
    </lineage>
</organism>
<reference evidence="4" key="2">
    <citation type="journal article" date="2023" name="IMA Fungus">
        <title>Comparative genomic study of the Penicillium genus elucidates a diverse pangenome and 15 lateral gene transfer events.</title>
        <authorList>
            <person name="Petersen C."/>
            <person name="Sorensen T."/>
            <person name="Nielsen M.R."/>
            <person name="Sondergaard T.E."/>
            <person name="Sorensen J.L."/>
            <person name="Fitzpatrick D.A."/>
            <person name="Frisvad J.C."/>
            <person name="Nielsen K.L."/>
        </authorList>
    </citation>
    <scope>NUCLEOTIDE SEQUENCE</scope>
    <source>
        <strain evidence="4">IBT 34128</strain>
    </source>
</reference>
<dbReference type="PANTHER" id="PTHR42748">
    <property type="entry name" value="NITROGEN METABOLITE REPRESSION PROTEIN NMRA FAMILY MEMBER"/>
    <property type="match status" value="1"/>
</dbReference>
<evidence type="ECO:0000256" key="2">
    <source>
        <dbReference type="ARBA" id="ARBA00022857"/>
    </source>
</evidence>
<dbReference type="SUPFAM" id="SSF51735">
    <property type="entry name" value="NAD(P)-binding Rossmann-fold domains"/>
    <property type="match status" value="1"/>
</dbReference>
<reference evidence="4" key="1">
    <citation type="submission" date="2022-11" db="EMBL/GenBank/DDBJ databases">
        <authorList>
            <person name="Petersen C."/>
        </authorList>
    </citation>
    <scope>NUCLEOTIDE SEQUENCE</scope>
    <source>
        <strain evidence="4">IBT 34128</strain>
    </source>
</reference>
<dbReference type="GeneID" id="81399481"/>
<accession>A0A9W9JTT1</accession>
<evidence type="ECO:0000313" key="4">
    <source>
        <dbReference type="EMBL" id="KAJ5081523.1"/>
    </source>
</evidence>
<dbReference type="AlphaFoldDB" id="A0A9W9JTT1"/>
<keyword evidence="2" id="KW-0521">NADP</keyword>
<dbReference type="InterPro" id="IPR051164">
    <property type="entry name" value="NmrA-like_oxidored"/>
</dbReference>
<comment type="caution">
    <text evidence="4">The sequence shown here is derived from an EMBL/GenBank/DDBJ whole genome shotgun (WGS) entry which is preliminary data.</text>
</comment>
<evidence type="ECO:0000313" key="5">
    <source>
        <dbReference type="Proteomes" id="UP001141434"/>
    </source>
</evidence>
<keyword evidence="5" id="KW-1185">Reference proteome</keyword>
<evidence type="ECO:0000256" key="1">
    <source>
        <dbReference type="ARBA" id="ARBA00006328"/>
    </source>
</evidence>
<dbReference type="OrthoDB" id="3358371at2759"/>
<comment type="similarity">
    <text evidence="1">Belongs to the NmrA-type oxidoreductase family.</text>
</comment>
<dbReference type="RefSeq" id="XP_056506810.1">
    <property type="nucleotide sequence ID" value="XM_056660312.1"/>
</dbReference>
<evidence type="ECO:0000259" key="3">
    <source>
        <dbReference type="Pfam" id="PF05368"/>
    </source>
</evidence>
<dbReference type="Gene3D" id="3.90.25.10">
    <property type="entry name" value="UDP-galactose 4-epimerase, domain 1"/>
    <property type="match status" value="1"/>
</dbReference>
<dbReference type="GO" id="GO:0005634">
    <property type="term" value="C:nucleus"/>
    <property type="evidence" value="ECO:0007669"/>
    <property type="project" value="TreeGrafter"/>
</dbReference>
<sequence>MTPPTKTIAVVGATGTQGSSVARTFLTLPGWYVRCLTRQPASEKALQLAEQGAELLQADLASEESLRRAFSGAHAIFVNTDFWIPYRQALDSGADALTSSQHGWDTEILHGENAARAAASVSTLERFVYSALGPIKAASGGKYAHSYHWDTKAHIVDYIETALPALSKKTSFIYIGAYVSNPFLQPKLQPDTGKYISVVPTTKDTRLPIIDTAQSTGPFVRALVEDEAPGTKLLAYDDYLSIDEIVSVWSRVIGEQVQLVCMTVQEMHDTMGIPIEVLEGPAFVGEFGYCAGVSGVIEPGQLRSRVQKRRFDDWLKDRDFRDLLGLAK</sequence>
<feature type="domain" description="NmrA-like" evidence="3">
    <location>
        <begin position="5"/>
        <end position="277"/>
    </location>
</feature>
<dbReference type="EMBL" id="JAPMSZ010000012">
    <property type="protein sequence ID" value="KAJ5081523.1"/>
    <property type="molecule type" value="Genomic_DNA"/>
</dbReference>
<dbReference type="InterPro" id="IPR008030">
    <property type="entry name" value="NmrA-like"/>
</dbReference>
<dbReference type="PANTHER" id="PTHR42748:SF29">
    <property type="entry name" value="NMRA-LIKE DOMAIN-CONTAINING PROTEIN"/>
    <property type="match status" value="1"/>
</dbReference>
<dbReference type="InterPro" id="IPR036291">
    <property type="entry name" value="NAD(P)-bd_dom_sf"/>
</dbReference>
<protein>
    <recommendedName>
        <fullName evidence="3">NmrA-like domain-containing protein</fullName>
    </recommendedName>
</protein>
<dbReference type="Gene3D" id="3.40.50.720">
    <property type="entry name" value="NAD(P)-binding Rossmann-like Domain"/>
    <property type="match status" value="1"/>
</dbReference>
<dbReference type="Proteomes" id="UP001141434">
    <property type="component" value="Unassembled WGS sequence"/>
</dbReference>
<name>A0A9W9JTT1_9EURO</name>
<dbReference type="CDD" id="cd05251">
    <property type="entry name" value="NmrA_like_SDR_a"/>
    <property type="match status" value="1"/>
</dbReference>